<dbReference type="EMBL" id="JAKKZF010000001">
    <property type="protein sequence ID" value="MCG0061709.1"/>
    <property type="molecule type" value="Genomic_DNA"/>
</dbReference>
<dbReference type="RefSeq" id="WP_086698282.1">
    <property type="nucleotide sequence ID" value="NZ_JAKKZF010000001.1"/>
</dbReference>
<name>A0ABS9J814_9ACTN</name>
<sequence>MPASAQTAQSTEWPEGVIARYLTIAGATVDIKAIGIDRQTSVGTVTDITITAYCQGCRQKDVSTYLGMDASTFGDDFFASSLGDAARDWAQAHAEKCRAMPRPTA</sequence>
<protein>
    <recommendedName>
        <fullName evidence="3">Lipoprotein</fullName>
    </recommendedName>
</protein>
<keyword evidence="2" id="KW-1185">Reference proteome</keyword>
<dbReference type="Proteomes" id="UP001299012">
    <property type="component" value="Unassembled WGS sequence"/>
</dbReference>
<proteinExistence type="predicted"/>
<accession>A0ABS9J814</accession>
<evidence type="ECO:0008006" key="3">
    <source>
        <dbReference type="Google" id="ProtNLM"/>
    </source>
</evidence>
<reference evidence="1 2" key="1">
    <citation type="submission" date="2022-01" db="EMBL/GenBank/DDBJ databases">
        <title>Draft Genome Sequences of Seven Type Strains of the Genus Streptomyces.</title>
        <authorList>
            <person name="Aziz S."/>
            <person name="Coretto E."/>
            <person name="Chronakova A."/>
            <person name="Sproer C."/>
            <person name="Huber K."/>
            <person name="Nouioui I."/>
            <person name="Gross H."/>
        </authorList>
    </citation>
    <scope>NUCLEOTIDE SEQUENCE [LARGE SCALE GENOMIC DNA]</scope>
    <source>
        <strain evidence="1 2">DSM 41685</strain>
    </source>
</reference>
<evidence type="ECO:0000313" key="2">
    <source>
        <dbReference type="Proteomes" id="UP001299012"/>
    </source>
</evidence>
<gene>
    <name evidence="1" type="ORF">L0F81_00145</name>
</gene>
<comment type="caution">
    <text evidence="1">The sequence shown here is derived from an EMBL/GenBank/DDBJ whole genome shotgun (WGS) entry which is preliminary data.</text>
</comment>
<evidence type="ECO:0000313" key="1">
    <source>
        <dbReference type="EMBL" id="MCG0061709.1"/>
    </source>
</evidence>
<organism evidence="1 2">
    <name type="scientific">Streptomyces tricolor</name>
    <dbReference type="NCBI Taxonomy" id="68277"/>
    <lineage>
        <taxon>Bacteria</taxon>
        <taxon>Bacillati</taxon>
        <taxon>Actinomycetota</taxon>
        <taxon>Actinomycetes</taxon>
        <taxon>Kitasatosporales</taxon>
        <taxon>Streptomycetaceae</taxon>
        <taxon>Streptomyces</taxon>
        <taxon>Streptomyces violaceoruber group</taxon>
    </lineage>
</organism>